<comment type="caution">
    <text evidence="1">The sequence shown here is derived from an EMBL/GenBank/DDBJ whole genome shotgun (WGS) entry which is preliminary data.</text>
</comment>
<proteinExistence type="predicted"/>
<gene>
    <name evidence="1" type="ORF">M0813_28961</name>
</gene>
<dbReference type="Proteomes" id="UP001150062">
    <property type="component" value="Unassembled WGS sequence"/>
</dbReference>
<evidence type="ECO:0000313" key="1">
    <source>
        <dbReference type="EMBL" id="KAJ6234983.1"/>
    </source>
</evidence>
<name>A0ABQ8XQU2_9EUKA</name>
<keyword evidence="2" id="KW-1185">Reference proteome</keyword>
<reference evidence="1" key="1">
    <citation type="submission" date="2022-08" db="EMBL/GenBank/DDBJ databases">
        <title>Novel sulfate-reducing endosymbionts in the free-living metamonad Anaeramoeba.</title>
        <authorList>
            <person name="Jerlstrom-Hultqvist J."/>
            <person name="Cepicka I."/>
            <person name="Gallot-Lavallee L."/>
            <person name="Salas-Leiva D."/>
            <person name="Curtis B.A."/>
            <person name="Zahonova K."/>
            <person name="Pipaliya S."/>
            <person name="Dacks J."/>
            <person name="Roger A.J."/>
        </authorList>
    </citation>
    <scope>NUCLEOTIDE SEQUENCE</scope>
    <source>
        <strain evidence="1">Schooner1</strain>
    </source>
</reference>
<dbReference type="EMBL" id="JAOAOG010000266">
    <property type="protein sequence ID" value="KAJ6234983.1"/>
    <property type="molecule type" value="Genomic_DNA"/>
</dbReference>
<organism evidence="1 2">
    <name type="scientific">Anaeramoeba flamelloides</name>
    <dbReference type="NCBI Taxonomy" id="1746091"/>
    <lineage>
        <taxon>Eukaryota</taxon>
        <taxon>Metamonada</taxon>
        <taxon>Anaeramoebidae</taxon>
        <taxon>Anaeramoeba</taxon>
    </lineage>
</organism>
<protein>
    <submittedName>
        <fullName evidence="1">Uncharacterized protein</fullName>
    </submittedName>
</protein>
<sequence length="142" mass="16580">MKYGNISTYEERNFGHINEVGRKNKLIFKTTEEFLSVLEIFSIINNPIPLRVLRRGEKEIEIWDESINILTYQKIFLRKIRKIHQSIKMLKYDRKNSPKFITKGISPQENSEISLKIATLNVGGIGRDEKILEMENSSLPIT</sequence>
<evidence type="ECO:0000313" key="2">
    <source>
        <dbReference type="Proteomes" id="UP001150062"/>
    </source>
</evidence>
<accession>A0ABQ8XQU2</accession>